<feature type="region of interest" description="Disordered" evidence="1">
    <location>
        <begin position="1"/>
        <end position="85"/>
    </location>
</feature>
<feature type="compositionally biased region" description="Pro residues" evidence="1">
    <location>
        <begin position="1"/>
        <end position="20"/>
    </location>
</feature>
<dbReference type="Proteomes" id="UP000694387">
    <property type="component" value="Chromosome 3"/>
</dbReference>
<reference evidence="2 3" key="1">
    <citation type="journal article" date="2020" name="Nat. Commun.">
        <title>Donkey genomes provide new insights into domestication and selection for coat color.</title>
        <authorList>
            <person name="Wang"/>
            <person name="C."/>
            <person name="Li"/>
            <person name="H."/>
            <person name="Guo"/>
            <person name="Y."/>
            <person name="Huang"/>
            <person name="J."/>
            <person name="Sun"/>
            <person name="Y."/>
            <person name="Min"/>
            <person name="J."/>
            <person name="Wang"/>
            <person name="J."/>
            <person name="Fang"/>
            <person name="X."/>
            <person name="Zhao"/>
            <person name="Z."/>
            <person name="Wang"/>
            <person name="S."/>
            <person name="Zhang"/>
            <person name="Y."/>
            <person name="Liu"/>
            <person name="Q."/>
            <person name="Jiang"/>
            <person name="Q."/>
            <person name="Wang"/>
            <person name="X."/>
            <person name="Guo"/>
            <person name="Y."/>
            <person name="Yang"/>
            <person name="C."/>
            <person name="Wang"/>
            <person name="Y."/>
            <person name="Tian"/>
            <person name="F."/>
            <person name="Zhuang"/>
            <person name="G."/>
            <person name="Fan"/>
            <person name="Y."/>
            <person name="Gao"/>
            <person name="Q."/>
            <person name="Li"/>
            <person name="Y."/>
            <person name="Ju"/>
            <person name="Z."/>
            <person name="Li"/>
            <person name="J."/>
            <person name="Li"/>
            <person name="R."/>
            <person name="Hou"/>
            <person name="M."/>
            <person name="Yang"/>
            <person name="G."/>
            <person name="Liu"/>
            <person name="G."/>
            <person name="Liu"/>
            <person name="W."/>
            <person name="Guo"/>
            <person name="J."/>
            <person name="Pan"/>
            <person name="S."/>
            <person name="Fan"/>
            <person name="G."/>
            <person name="Zhang"/>
            <person name="W."/>
            <person name="Zhang"/>
            <person name="R."/>
            <person name="Yu"/>
            <person name="J."/>
            <person name="Zhang"/>
            <person name="X."/>
            <person name="Yin"/>
            <person name="Q."/>
            <person name="Ji"/>
            <person name="C."/>
            <person name="Jin"/>
            <person name="Y."/>
            <person name="Yue"/>
            <person name="G."/>
            <person name="Liu"/>
            <person name="M."/>
            <person name="Xu"/>
            <person name="J."/>
            <person name="Liu"/>
            <person name="S."/>
            <person name="Jordana"/>
            <person name="J."/>
            <person name="Noce"/>
            <person name="A."/>
            <person name="Amills"/>
            <person name="M."/>
            <person name="Wu"/>
            <person name="D.D."/>
            <person name="Li"/>
            <person name="S."/>
            <person name="Zhou"/>
            <person name="X. and Zhong"/>
            <person name="J."/>
        </authorList>
    </citation>
    <scope>NUCLEOTIDE SEQUENCE [LARGE SCALE GENOMIC DNA]</scope>
</reference>
<reference evidence="2" key="3">
    <citation type="submission" date="2025-09" db="UniProtKB">
        <authorList>
            <consortium name="Ensembl"/>
        </authorList>
    </citation>
    <scope>IDENTIFICATION</scope>
</reference>
<reference evidence="2" key="2">
    <citation type="submission" date="2025-08" db="UniProtKB">
        <authorList>
            <consortium name="Ensembl"/>
        </authorList>
    </citation>
    <scope>IDENTIFICATION</scope>
</reference>
<dbReference type="InterPro" id="IPR045458">
    <property type="entry name" value="Wolframin_Sel1-like_rpt"/>
</dbReference>
<dbReference type="Ensembl" id="ENSEAST00005053408.1">
    <property type="protein sequence ID" value="ENSEASP00005044201.1"/>
    <property type="gene ID" value="ENSEASG00005028772.1"/>
</dbReference>
<proteinExistence type="predicted"/>
<evidence type="ECO:0000313" key="2">
    <source>
        <dbReference type="Ensembl" id="ENSEASP00005044201.1"/>
    </source>
</evidence>
<organism evidence="2 3">
    <name type="scientific">Equus asinus</name>
    <name type="common">Donkey</name>
    <name type="synonym">Equus africanus asinus</name>
    <dbReference type="NCBI Taxonomy" id="9793"/>
    <lineage>
        <taxon>Eukaryota</taxon>
        <taxon>Metazoa</taxon>
        <taxon>Chordata</taxon>
        <taxon>Craniata</taxon>
        <taxon>Vertebrata</taxon>
        <taxon>Euteleostomi</taxon>
        <taxon>Mammalia</taxon>
        <taxon>Eutheria</taxon>
        <taxon>Laurasiatheria</taxon>
        <taxon>Perissodactyla</taxon>
        <taxon>Equidae</taxon>
        <taxon>Equus</taxon>
    </lineage>
</organism>
<evidence type="ECO:0000313" key="3">
    <source>
        <dbReference type="Proteomes" id="UP000694387"/>
    </source>
</evidence>
<dbReference type="GO" id="GO:0055074">
    <property type="term" value="P:calcium ion homeostasis"/>
    <property type="evidence" value="ECO:0007669"/>
    <property type="project" value="TreeGrafter"/>
</dbReference>
<dbReference type="InterPro" id="IPR026209">
    <property type="entry name" value="Wolframin_fam"/>
</dbReference>
<dbReference type="GeneTree" id="ENSGT00390000016928"/>
<feature type="compositionally biased region" description="Low complexity" evidence="1">
    <location>
        <begin position="43"/>
        <end position="67"/>
    </location>
</feature>
<protein>
    <submittedName>
        <fullName evidence="2">Wolframin ER transmembrane glycoprotein</fullName>
    </submittedName>
</protein>
<dbReference type="PANTHER" id="PTHR13098">
    <property type="entry name" value="WOLFRAMIN"/>
    <property type="match status" value="1"/>
</dbReference>
<dbReference type="AlphaFoldDB" id="A0A9L0ITA2"/>
<sequence length="210" mass="22013">MDPSAPSPSPSGPHPPPPLQPQSRSRLNATASVEQEKSGTSRVPGPQVGPGPDVGDTAAPARPQAPRARSRERVDGTGPMKGDMETPFEEVLEKAKAGDPKAQTEVGRHYLQLAGDADEEVNNSTAVDWLILAAKQGRREAVKLLRRCLADRKGGCAGGFVQPPEGSVLPPPLTAAALTTVTPLGKKCHFSAACGFVIETLSLEHNTGYD</sequence>
<evidence type="ECO:0000256" key="1">
    <source>
        <dbReference type="SAM" id="MobiDB-lite"/>
    </source>
</evidence>
<name>A0A9L0ITA2_EQUAS</name>
<dbReference type="InterPro" id="IPR011990">
    <property type="entry name" value="TPR-like_helical_dom_sf"/>
</dbReference>
<dbReference type="GO" id="GO:0005789">
    <property type="term" value="C:endoplasmic reticulum membrane"/>
    <property type="evidence" value="ECO:0007669"/>
    <property type="project" value="TreeGrafter"/>
</dbReference>
<dbReference type="Gene3D" id="1.25.40.10">
    <property type="entry name" value="Tetratricopeptide repeat domain"/>
    <property type="match status" value="1"/>
</dbReference>
<accession>A0A9L0ITA2</accession>
<dbReference type="PANTHER" id="PTHR13098:SF3">
    <property type="entry name" value="WOLFRAMIN"/>
    <property type="match status" value="1"/>
</dbReference>
<gene>
    <name evidence="2" type="primary">WFS1</name>
</gene>
<dbReference type="Pfam" id="PF20023">
    <property type="entry name" value="WSLR"/>
    <property type="match status" value="1"/>
</dbReference>
<keyword evidence="3" id="KW-1185">Reference proteome</keyword>
<dbReference type="GO" id="GO:0030968">
    <property type="term" value="P:endoplasmic reticulum unfolded protein response"/>
    <property type="evidence" value="ECO:0007669"/>
    <property type="project" value="TreeGrafter"/>
</dbReference>